<name>A0A243AJG3_BACTU</name>
<dbReference type="EMBL" id="NFDG01000082">
    <property type="protein sequence ID" value="OTY21547.1"/>
    <property type="molecule type" value="Genomic_DNA"/>
</dbReference>
<organism evidence="1 2">
    <name type="scientific">Bacillus thuringiensis serovar navarrensis</name>
    <dbReference type="NCBI Taxonomy" id="339658"/>
    <lineage>
        <taxon>Bacteria</taxon>
        <taxon>Bacillati</taxon>
        <taxon>Bacillota</taxon>
        <taxon>Bacilli</taxon>
        <taxon>Bacillales</taxon>
        <taxon>Bacillaceae</taxon>
        <taxon>Bacillus</taxon>
        <taxon>Bacillus cereus group</taxon>
    </lineage>
</organism>
<dbReference type="Proteomes" id="UP000194860">
    <property type="component" value="Unassembled WGS sequence"/>
</dbReference>
<protein>
    <submittedName>
        <fullName evidence="1">Uncharacterized protein</fullName>
    </submittedName>
</protein>
<reference evidence="1 2" key="1">
    <citation type="submission" date="2016-10" db="EMBL/GenBank/DDBJ databases">
        <title>Comparative genomics of Bacillus thuringiensis reveals a path to pathogens against multiple invertebrate hosts.</title>
        <authorList>
            <person name="Zheng J."/>
            <person name="Gao Q."/>
            <person name="Liu H."/>
            <person name="Peng D."/>
            <person name="Ruan L."/>
            <person name="Sun M."/>
        </authorList>
    </citation>
    <scope>NUCLEOTIDE SEQUENCE [LARGE SCALE GENOMIC DNA]</scope>
    <source>
        <strain evidence="1">BGSC 4BM1</strain>
    </source>
</reference>
<accession>A0A243AJG3</accession>
<comment type="caution">
    <text evidence="1">The sequence shown here is derived from an EMBL/GenBank/DDBJ whole genome shotgun (WGS) entry which is preliminary data.</text>
</comment>
<dbReference type="AlphaFoldDB" id="A0A243AJG3"/>
<proteinExistence type="predicted"/>
<sequence>MVTGYESIQEVVGEGLENVAIQCINEVYEATGIDLNKLTDPYPAINYCSLSEVKLDPNTLR</sequence>
<evidence type="ECO:0000313" key="2">
    <source>
        <dbReference type="Proteomes" id="UP000194860"/>
    </source>
</evidence>
<evidence type="ECO:0000313" key="1">
    <source>
        <dbReference type="EMBL" id="OTY21547.1"/>
    </source>
</evidence>
<gene>
    <name evidence="1" type="ORF">BK732_11380</name>
</gene>